<keyword evidence="1" id="KW-0472">Membrane</keyword>
<evidence type="ECO:0000313" key="3">
    <source>
        <dbReference type="Proteomes" id="UP000317158"/>
    </source>
</evidence>
<keyword evidence="1" id="KW-0812">Transmembrane</keyword>
<keyword evidence="1" id="KW-1133">Transmembrane helix</keyword>
<protein>
    <submittedName>
        <fullName evidence="2">Uncharacterized protein</fullName>
    </submittedName>
</protein>
<feature type="transmembrane region" description="Helical" evidence="1">
    <location>
        <begin position="20"/>
        <end position="37"/>
    </location>
</feature>
<name>A0A520KRL8_METT2</name>
<gene>
    <name evidence="2" type="ORF">EF806_04845</name>
</gene>
<sequence length="60" mass="6426">MVTLTLSPPTFSTNSARGGMLTATFIFSLLSSCGGAIQPHEESRIKKITSIIIEIIDCLI</sequence>
<dbReference type="EMBL" id="RXIF01000007">
    <property type="protein sequence ID" value="RZN64306.1"/>
    <property type="molecule type" value="Genomic_DNA"/>
</dbReference>
<accession>A0A520KRL8</accession>
<dbReference type="AlphaFoldDB" id="A0A520KRL8"/>
<reference evidence="2 3" key="1">
    <citation type="journal article" date="2019" name="Nat. Microbiol.">
        <title>Wide diversity of methane and short-chain alkane metabolisms in uncultured archaea.</title>
        <authorList>
            <person name="Borrel G."/>
            <person name="Adam P.S."/>
            <person name="McKay L.J."/>
            <person name="Chen L.X."/>
            <person name="Sierra-Garcia I.N."/>
            <person name="Sieber C.M."/>
            <person name="Letourneur Q."/>
            <person name="Ghozlane A."/>
            <person name="Andersen G.L."/>
            <person name="Li W.J."/>
            <person name="Hallam S.J."/>
            <person name="Muyzer G."/>
            <person name="de Oliveira V.M."/>
            <person name="Inskeep W.P."/>
            <person name="Banfield J.F."/>
            <person name="Gribaldo S."/>
        </authorList>
    </citation>
    <scope>NUCLEOTIDE SEQUENCE [LARGE SCALE GENOMIC DNA]</scope>
    <source>
        <strain evidence="2">NM1a</strain>
    </source>
</reference>
<comment type="caution">
    <text evidence="2">The sequence shown here is derived from an EMBL/GenBank/DDBJ whole genome shotgun (WGS) entry which is preliminary data.</text>
</comment>
<dbReference type="Proteomes" id="UP000317158">
    <property type="component" value="Unassembled WGS sequence"/>
</dbReference>
<evidence type="ECO:0000256" key="1">
    <source>
        <dbReference type="SAM" id="Phobius"/>
    </source>
</evidence>
<organism evidence="2 3">
    <name type="scientific">Methanoliparum thermophilum</name>
    <dbReference type="NCBI Taxonomy" id="2491083"/>
    <lineage>
        <taxon>Archaea</taxon>
        <taxon>Methanobacteriati</taxon>
        <taxon>Methanobacteriota</taxon>
        <taxon>Candidatus Methanoliparia</taxon>
        <taxon>Candidatus Methanoliparales</taxon>
        <taxon>Candidatus Methanoliparaceae</taxon>
        <taxon>Candidatus Methanoliparum</taxon>
    </lineage>
</organism>
<evidence type="ECO:0000313" key="2">
    <source>
        <dbReference type="EMBL" id="RZN64306.1"/>
    </source>
</evidence>
<proteinExistence type="predicted"/>